<dbReference type="EMBL" id="CAKJVE010000004">
    <property type="protein sequence ID" value="CAG9704006.1"/>
    <property type="molecule type" value="Genomic_DNA"/>
</dbReference>
<dbReference type="RefSeq" id="WP_210886471.1">
    <property type="nucleotide sequence ID" value="NZ_CAKJVE010000004.1"/>
</dbReference>
<evidence type="ECO:0000313" key="1">
    <source>
        <dbReference type="EMBL" id="CAG9704006.1"/>
    </source>
</evidence>
<dbReference type="Proteomes" id="UP000789738">
    <property type="component" value="Unassembled WGS sequence"/>
</dbReference>
<name>A0AA86JHN8_9CLOT</name>
<organism evidence="1 2">
    <name type="scientific">Clostridium neonatale</name>
    <dbReference type="NCBI Taxonomy" id="137838"/>
    <lineage>
        <taxon>Bacteria</taxon>
        <taxon>Bacillati</taxon>
        <taxon>Bacillota</taxon>
        <taxon>Clostridia</taxon>
        <taxon>Eubacteriales</taxon>
        <taxon>Clostridiaceae</taxon>
        <taxon>Clostridium</taxon>
    </lineage>
</organism>
<dbReference type="Gene3D" id="2.40.30.200">
    <property type="match status" value="1"/>
</dbReference>
<reference evidence="1" key="1">
    <citation type="submission" date="2021-10" db="EMBL/GenBank/DDBJ databases">
        <authorList>
            <person name="Mesa V."/>
        </authorList>
    </citation>
    <scope>NUCLEOTIDE SEQUENCE</scope>
    <source>
        <strain evidence="1">CC3_PB</strain>
    </source>
</reference>
<dbReference type="AlphaFoldDB" id="A0AA86JHN8"/>
<comment type="caution">
    <text evidence="1">The sequence shown here is derived from an EMBL/GenBank/DDBJ whole genome shotgun (WGS) entry which is preliminary data.</text>
</comment>
<accession>A0AA86JHN8</accession>
<gene>
    <name evidence="1" type="ORF">CNEO_40914</name>
</gene>
<evidence type="ECO:0000313" key="2">
    <source>
        <dbReference type="Proteomes" id="UP000789738"/>
    </source>
</evidence>
<protein>
    <submittedName>
        <fullName evidence="1">Phage tail protein</fullName>
    </submittedName>
</protein>
<sequence length="240" mass="27971">MSSIFLNNKDSFKDFKLLIENIPEFPTTKNKIDEINIPGSNNGALHIITGKEDINIPINFVFKCSNDEFFIKKIQIVKWLYENLSDKLIYSLNKEGYYKVKEIELDKFKTTSRIVRRFTVSFTLFPYMYLHEGDETIEIYNSVSIFNNKSTCITEPRFKIYGSGDIQVNINSQTLILKGIEDNIIVDSFEKNCYKVTDGKKIYLNNKMYSKFPHLNLGENNISFNGNISKIELTPRWCCK</sequence>
<proteinExistence type="predicted"/>